<accession>A0A1M4ZVR7</accession>
<organism evidence="3 4">
    <name type="scientific">Seinonella peptonophila</name>
    <dbReference type="NCBI Taxonomy" id="112248"/>
    <lineage>
        <taxon>Bacteria</taxon>
        <taxon>Bacillati</taxon>
        <taxon>Bacillota</taxon>
        <taxon>Bacilli</taxon>
        <taxon>Bacillales</taxon>
        <taxon>Thermoactinomycetaceae</taxon>
        <taxon>Seinonella</taxon>
    </lineage>
</organism>
<evidence type="ECO:0000256" key="2">
    <source>
        <dbReference type="SAM" id="SignalP"/>
    </source>
</evidence>
<dbReference type="PROSITE" id="PS51257">
    <property type="entry name" value="PROKAR_LIPOPROTEIN"/>
    <property type="match status" value="1"/>
</dbReference>
<dbReference type="Pfam" id="PF12639">
    <property type="entry name" value="Colicin-DNase"/>
    <property type="match status" value="1"/>
</dbReference>
<evidence type="ECO:0000256" key="1">
    <source>
        <dbReference type="SAM" id="Coils"/>
    </source>
</evidence>
<keyword evidence="2" id="KW-0732">Signal</keyword>
<proteinExistence type="predicted"/>
<name>A0A1M4ZVR7_9BACL</name>
<sequence>MKKFVLISLLLLFLVAGCAFPVSNPITKEEDLNKVADLVDATNNADKEFTTSLMNYAEDQIKETKQRTEQTEKDLQKKLDQFNLDQHIDTKKYNLDQQSNPYDENYTLQKLQNTNPLEDSLGSFNTEDLIKQQEKRLRDKLSEIAAKKQAELDQTRQQVTELQRNNRLGAREEEALQKLSAWINSEISANQEYIKVAESLTLKQVSESCKPERTTREQTGNLIITTTYFKCTILKQYEHKVTYAKQQRKAFEDVWKKIHHDLFGYDPLHADTGMIEPEIKNGKLTGYKLYTDFSGKKRKVTKSNQCAGRNCTPNNLPGETIQVPFDQNGFPDWKQWRAGEFKLPRKLWQSSDDQQFKQLNQQLYNKMKTDPNLARKVEDGFFELIQKGAGVQNKNTQSRMKRYFQEHPALSQALDKIDPNMKKDLLAGKGSQKLYDLIQQDFALKKLFQDANEKWAKENKVPLAFTWNHHQIPGKMELVQARIHNNVPHTGGRSIWGGGNAKR</sequence>
<dbReference type="Pfam" id="PF14414">
    <property type="entry name" value="WHH"/>
    <property type="match status" value="1"/>
</dbReference>
<evidence type="ECO:0000313" key="4">
    <source>
        <dbReference type="Proteomes" id="UP000184476"/>
    </source>
</evidence>
<feature type="signal peptide" evidence="2">
    <location>
        <begin position="1"/>
        <end position="21"/>
    </location>
</feature>
<protein>
    <submittedName>
        <fullName evidence="3">DNase/tRNase domain of colicin-like bacteriocin</fullName>
    </submittedName>
</protein>
<dbReference type="Proteomes" id="UP000184476">
    <property type="component" value="Unassembled WGS sequence"/>
</dbReference>
<keyword evidence="1" id="KW-0175">Coiled coil</keyword>
<dbReference type="EMBL" id="FQVL01000011">
    <property type="protein sequence ID" value="SHF22109.1"/>
    <property type="molecule type" value="Genomic_DNA"/>
</dbReference>
<evidence type="ECO:0000313" key="3">
    <source>
        <dbReference type="EMBL" id="SHF22109.1"/>
    </source>
</evidence>
<dbReference type="RefSeq" id="WP_084731611.1">
    <property type="nucleotide sequence ID" value="NZ_FQVL01000011.1"/>
</dbReference>
<reference evidence="3 4" key="1">
    <citation type="submission" date="2016-11" db="EMBL/GenBank/DDBJ databases">
        <authorList>
            <person name="Jaros S."/>
            <person name="Januszkiewicz K."/>
            <person name="Wedrychowicz H."/>
        </authorList>
    </citation>
    <scope>NUCLEOTIDE SEQUENCE [LARGE SCALE GENOMIC DNA]</scope>
    <source>
        <strain evidence="3 4">DSM 44666</strain>
    </source>
</reference>
<keyword evidence="4" id="KW-1185">Reference proteome</keyword>
<gene>
    <name evidence="3" type="ORF">SAMN05444392_1115</name>
</gene>
<feature type="chain" id="PRO_5012138105" evidence="2">
    <location>
        <begin position="22"/>
        <end position="503"/>
    </location>
</feature>
<dbReference type="AlphaFoldDB" id="A0A1M4ZVR7"/>
<feature type="coiled-coil region" evidence="1">
    <location>
        <begin position="130"/>
        <end position="165"/>
    </location>
</feature>
<dbReference type="InterPro" id="IPR032869">
    <property type="entry name" value="WHH_dom_containing"/>
</dbReference>
<dbReference type="STRING" id="112248.SAMN05444392_1115"/>
<feature type="coiled-coil region" evidence="1">
    <location>
        <begin position="54"/>
        <end position="85"/>
    </location>
</feature>